<feature type="region of interest" description="Disordered" evidence="1">
    <location>
        <begin position="76"/>
        <end position="100"/>
    </location>
</feature>
<name>A0A940Y1W8_9ACTN</name>
<dbReference type="AlphaFoldDB" id="A0A940Y1W8"/>
<dbReference type="EMBL" id="JAGPYQ010000002">
    <property type="protein sequence ID" value="MBQ0855092.1"/>
    <property type="molecule type" value="Genomic_DNA"/>
</dbReference>
<sequence length="220" mass="22563">MSHESTPPPVPGLLPPPLPPPPAKKNHSNAVVIGSAAAVVVAVVTTGLAVSGSRDGAAEPGPTVTVTEVATPGDAHAVAGDDARPAAEEPGDGVHGLSEPAAYDNDVEVSLSKFSRGTSSDYASPGNTPYAKFTIKIVNGSDESVNADELSVNCAYGDEGKEGDAIFDEGLDGLPETRILAGRSLSVVWACELPKDQQYLQVEVAPDYESRTAVFTGNVK</sequence>
<comment type="caution">
    <text evidence="3">The sequence shown here is derived from an EMBL/GenBank/DDBJ whole genome shotgun (WGS) entry which is preliminary data.</text>
</comment>
<dbReference type="RefSeq" id="WP_210893229.1">
    <property type="nucleotide sequence ID" value="NZ_JAGPYQ010000002.1"/>
</dbReference>
<keyword evidence="4" id="KW-1185">Reference proteome</keyword>
<feature type="region of interest" description="Disordered" evidence="1">
    <location>
        <begin position="1"/>
        <end position="27"/>
    </location>
</feature>
<protein>
    <recommendedName>
        <fullName evidence="5">DUF4352 domain-containing protein</fullName>
    </recommendedName>
</protein>
<keyword evidence="2" id="KW-0472">Membrane</keyword>
<gene>
    <name evidence="3" type="ORF">J8N05_43790</name>
</gene>
<dbReference type="Proteomes" id="UP000677413">
    <property type="component" value="Unassembled WGS sequence"/>
</dbReference>
<evidence type="ECO:0000256" key="2">
    <source>
        <dbReference type="SAM" id="Phobius"/>
    </source>
</evidence>
<feature type="compositionally biased region" description="Pro residues" evidence="1">
    <location>
        <begin position="1"/>
        <end position="23"/>
    </location>
</feature>
<evidence type="ECO:0000313" key="3">
    <source>
        <dbReference type="EMBL" id="MBQ0855092.1"/>
    </source>
</evidence>
<feature type="transmembrane region" description="Helical" evidence="2">
    <location>
        <begin position="30"/>
        <end position="50"/>
    </location>
</feature>
<evidence type="ECO:0000256" key="1">
    <source>
        <dbReference type="SAM" id="MobiDB-lite"/>
    </source>
</evidence>
<organism evidence="3 4">
    <name type="scientific">Streptomyces liliiviolaceus</name>
    <dbReference type="NCBI Taxonomy" id="2823109"/>
    <lineage>
        <taxon>Bacteria</taxon>
        <taxon>Bacillati</taxon>
        <taxon>Actinomycetota</taxon>
        <taxon>Actinomycetes</taxon>
        <taxon>Kitasatosporales</taxon>
        <taxon>Streptomycetaceae</taxon>
        <taxon>Streptomyces</taxon>
    </lineage>
</organism>
<evidence type="ECO:0008006" key="5">
    <source>
        <dbReference type="Google" id="ProtNLM"/>
    </source>
</evidence>
<evidence type="ECO:0000313" key="4">
    <source>
        <dbReference type="Proteomes" id="UP000677413"/>
    </source>
</evidence>
<proteinExistence type="predicted"/>
<reference evidence="3 4" key="1">
    <citation type="submission" date="2021-04" db="EMBL/GenBank/DDBJ databases">
        <authorList>
            <person name="Tang X."/>
            <person name="Zhou X."/>
            <person name="Chen X."/>
            <person name="Cernava T."/>
            <person name="Zhang C."/>
        </authorList>
    </citation>
    <scope>NUCLEOTIDE SEQUENCE [LARGE SCALE GENOMIC DNA]</scope>
    <source>
        <strain evidence="3 4">BH-SS-21</strain>
    </source>
</reference>
<keyword evidence="2" id="KW-1133">Transmembrane helix</keyword>
<accession>A0A940Y1W8</accession>
<keyword evidence="2" id="KW-0812">Transmembrane</keyword>